<name>A0A5D3YNA5_9BACT</name>
<reference evidence="1 2" key="1">
    <citation type="submission" date="2019-07" db="EMBL/GenBank/DDBJ databases">
        <title>Genomic Encyclopedia of Archaeal and Bacterial Type Strains, Phase II (KMG-II): from individual species to whole genera.</title>
        <authorList>
            <person name="Goeker M."/>
        </authorList>
    </citation>
    <scope>NUCLEOTIDE SEQUENCE [LARGE SCALE GENOMIC DNA]</scope>
    <source>
        <strain evidence="1 2">DSM 21935</strain>
    </source>
</reference>
<keyword evidence="2" id="KW-1185">Reference proteome</keyword>
<gene>
    <name evidence="1" type="ORF">LX73_0468</name>
</gene>
<evidence type="ECO:0000313" key="1">
    <source>
        <dbReference type="EMBL" id="TYP95172.1"/>
    </source>
</evidence>
<dbReference type="Proteomes" id="UP000324595">
    <property type="component" value="Unassembled WGS sequence"/>
</dbReference>
<organism evidence="1 2">
    <name type="scientific">Fodinibius salinus</name>
    <dbReference type="NCBI Taxonomy" id="860790"/>
    <lineage>
        <taxon>Bacteria</taxon>
        <taxon>Pseudomonadati</taxon>
        <taxon>Balneolota</taxon>
        <taxon>Balneolia</taxon>
        <taxon>Balneolales</taxon>
        <taxon>Balneolaceae</taxon>
        <taxon>Fodinibius</taxon>
    </lineage>
</organism>
<dbReference type="EMBL" id="VNHY01000001">
    <property type="protein sequence ID" value="TYP95172.1"/>
    <property type="molecule type" value="Genomic_DNA"/>
</dbReference>
<dbReference type="AlphaFoldDB" id="A0A5D3YNA5"/>
<dbReference type="RefSeq" id="WP_148897849.1">
    <property type="nucleotide sequence ID" value="NZ_VNHY01000001.1"/>
</dbReference>
<proteinExistence type="predicted"/>
<protein>
    <submittedName>
        <fullName evidence="1">Uncharacterized protein</fullName>
    </submittedName>
</protein>
<accession>A0A5D3YNA5</accession>
<evidence type="ECO:0000313" key="2">
    <source>
        <dbReference type="Proteomes" id="UP000324595"/>
    </source>
</evidence>
<dbReference type="OrthoDB" id="6706661at2"/>
<sequence>MIKKILILLLIGGGIYYYWTTRPITHGPGVVAPDEPVQETVFNTKDLNIGDIEIDAKASINMEARVLAMTQYDDKYSDLTTTDIVFGWGPMSNERHLDKVMVRQSERSYHWDMGRPPIKPEKMWGYAENMHIIAPTKKIRDKIKTLRIGHIVEIDGYLVNAKFPGGWNLKSSLKRGDQGEKASELVWIKSLTIL</sequence>
<comment type="caution">
    <text evidence="1">The sequence shown here is derived from an EMBL/GenBank/DDBJ whole genome shotgun (WGS) entry which is preliminary data.</text>
</comment>